<gene>
    <name evidence="2" type="ORF">AUJ66_07085</name>
</gene>
<dbReference type="EMBL" id="MNUO01000108">
    <property type="protein sequence ID" value="OIN96193.1"/>
    <property type="molecule type" value="Genomic_DNA"/>
</dbReference>
<dbReference type="Pfam" id="PF01261">
    <property type="entry name" value="AP_endonuc_2"/>
    <property type="match status" value="1"/>
</dbReference>
<accession>A0A1J4S9S9</accession>
<feature type="domain" description="Xylose isomerase-like TIM barrel" evidence="1">
    <location>
        <begin position="15"/>
        <end position="264"/>
    </location>
</feature>
<evidence type="ECO:0000259" key="1">
    <source>
        <dbReference type="Pfam" id="PF01261"/>
    </source>
</evidence>
<dbReference type="Proteomes" id="UP000182278">
    <property type="component" value="Unassembled WGS sequence"/>
</dbReference>
<dbReference type="InterPro" id="IPR013022">
    <property type="entry name" value="Xyl_isomerase-like_TIM-brl"/>
</dbReference>
<dbReference type="PANTHER" id="PTHR12110:SF21">
    <property type="entry name" value="XYLOSE ISOMERASE-LIKE TIM BARREL DOMAIN-CONTAINING PROTEIN"/>
    <property type="match status" value="1"/>
</dbReference>
<reference evidence="2 3" key="1">
    <citation type="journal article" date="2016" name="Environ. Microbiol.">
        <title>Genomic resolution of a cold subsurface aquifer community provides metabolic insights for novel microbes adapted to high CO concentrations.</title>
        <authorList>
            <person name="Probst A.J."/>
            <person name="Castelle C.J."/>
            <person name="Singh A."/>
            <person name="Brown C.T."/>
            <person name="Anantharaman K."/>
            <person name="Sharon I."/>
            <person name="Hug L.A."/>
            <person name="Burstein D."/>
            <person name="Emerson J.B."/>
            <person name="Thomas B.C."/>
            <person name="Banfield J.F."/>
        </authorList>
    </citation>
    <scope>NUCLEOTIDE SEQUENCE [LARGE SCALE GENOMIC DNA]</scope>
    <source>
        <strain evidence="2">CG1_02_38_46</strain>
    </source>
</reference>
<protein>
    <recommendedName>
        <fullName evidence="1">Xylose isomerase-like TIM barrel domain-containing protein</fullName>
    </recommendedName>
</protein>
<dbReference type="Gene3D" id="3.20.20.150">
    <property type="entry name" value="Divalent-metal-dependent TIM barrel enzymes"/>
    <property type="match status" value="1"/>
</dbReference>
<dbReference type="PANTHER" id="PTHR12110">
    <property type="entry name" value="HYDROXYPYRUVATE ISOMERASE"/>
    <property type="match status" value="1"/>
</dbReference>
<dbReference type="STRING" id="1817893.AUJ66_07085"/>
<evidence type="ECO:0000313" key="3">
    <source>
        <dbReference type="Proteomes" id="UP000182278"/>
    </source>
</evidence>
<dbReference type="AlphaFoldDB" id="A0A1J4S9S9"/>
<dbReference type="SUPFAM" id="SSF51658">
    <property type="entry name" value="Xylose isomerase-like"/>
    <property type="match status" value="1"/>
</dbReference>
<organism evidence="2 3">
    <name type="scientific">Candidatus Desantisbacteria bacterium CG1_02_38_46</name>
    <dbReference type="NCBI Taxonomy" id="1817893"/>
    <lineage>
        <taxon>Bacteria</taxon>
        <taxon>Candidatus Desantisiibacteriota</taxon>
    </lineage>
</organism>
<proteinExistence type="predicted"/>
<evidence type="ECO:0000313" key="2">
    <source>
        <dbReference type="EMBL" id="OIN96193.1"/>
    </source>
</evidence>
<sequence>MRIGYLAQYSEEEVKFAVKYGFKSIELLVPPGAPLDPIKTDEKTIREAKENLAKNDIEISAIGHYPNNLDPDLKKRRDNSDYLLKLMDLCKKMDVKVLCTFAGREPDKDIPDNIPAFKEVFTPFAKKAEDLGLKIGFENCPMFHWFPFRGVNIAYSPRAWDLMFDAVPSPALGLEYDPSHLVCMLIDYIEIIKRYGSKIVHAHAKDAELIHPQVDIYGILEPGTLRHRIPGYGEVNWAKVVSALVETGYRGNLDIEGRHDPVFNADLEQAGLVLALKHLQQFVW</sequence>
<name>A0A1J4S9S9_9BACT</name>
<dbReference type="InterPro" id="IPR050312">
    <property type="entry name" value="IolE/XylAMocC-like"/>
</dbReference>
<dbReference type="InterPro" id="IPR036237">
    <property type="entry name" value="Xyl_isomerase-like_sf"/>
</dbReference>
<comment type="caution">
    <text evidence="2">The sequence shown here is derived from an EMBL/GenBank/DDBJ whole genome shotgun (WGS) entry which is preliminary data.</text>
</comment>